<proteinExistence type="inferred from homology"/>
<dbReference type="InterPro" id="IPR055342">
    <property type="entry name" value="MreC_beta-barrel_core"/>
</dbReference>
<gene>
    <name evidence="7" type="ordered locus">Dole_0593</name>
</gene>
<evidence type="ECO:0000259" key="6">
    <source>
        <dbReference type="Pfam" id="PF04085"/>
    </source>
</evidence>
<evidence type="ECO:0000256" key="4">
    <source>
        <dbReference type="ARBA" id="ARBA00032089"/>
    </source>
</evidence>
<dbReference type="InterPro" id="IPR007221">
    <property type="entry name" value="MreC"/>
</dbReference>
<evidence type="ECO:0000256" key="3">
    <source>
        <dbReference type="ARBA" id="ARBA00022960"/>
    </source>
</evidence>
<dbReference type="GO" id="GO:0008360">
    <property type="term" value="P:regulation of cell shape"/>
    <property type="evidence" value="ECO:0007669"/>
    <property type="project" value="UniProtKB-KW"/>
</dbReference>
<dbReference type="NCBIfam" id="TIGR00219">
    <property type="entry name" value="mreC"/>
    <property type="match status" value="1"/>
</dbReference>
<comment type="similarity">
    <text evidence="1 5">Belongs to the MreC family.</text>
</comment>
<evidence type="ECO:0000313" key="7">
    <source>
        <dbReference type="EMBL" id="ABW66403.1"/>
    </source>
</evidence>
<dbReference type="HOGENOM" id="CLU_042663_1_0_7"/>
<evidence type="ECO:0000256" key="5">
    <source>
        <dbReference type="PIRNR" id="PIRNR038471"/>
    </source>
</evidence>
<dbReference type="EMBL" id="CP000859">
    <property type="protein sequence ID" value="ABW66403.1"/>
    <property type="molecule type" value="Genomic_DNA"/>
</dbReference>
<dbReference type="InterPro" id="IPR042177">
    <property type="entry name" value="Cell/Rod_1"/>
</dbReference>
<dbReference type="KEGG" id="dol:Dole_0593"/>
<dbReference type="eggNOG" id="COG1792">
    <property type="taxonomic scope" value="Bacteria"/>
</dbReference>
<evidence type="ECO:0000256" key="2">
    <source>
        <dbReference type="ARBA" id="ARBA00013855"/>
    </source>
</evidence>
<dbReference type="Gene3D" id="2.40.10.340">
    <property type="entry name" value="Rod shape-determining protein MreC, domain 1"/>
    <property type="match status" value="1"/>
</dbReference>
<name>A8ZU91_DESOH</name>
<keyword evidence="8" id="KW-1185">Reference proteome</keyword>
<dbReference type="GO" id="GO:0005886">
    <property type="term" value="C:plasma membrane"/>
    <property type="evidence" value="ECO:0007669"/>
    <property type="project" value="TreeGrafter"/>
</dbReference>
<evidence type="ECO:0000256" key="1">
    <source>
        <dbReference type="ARBA" id="ARBA00009369"/>
    </source>
</evidence>
<keyword evidence="3 5" id="KW-0133">Cell shape</keyword>
<dbReference type="Gene3D" id="2.40.10.350">
    <property type="entry name" value="Rod shape-determining protein MreC, domain 2"/>
    <property type="match status" value="1"/>
</dbReference>
<dbReference type="STRING" id="96561.Dole_0593"/>
<dbReference type="PANTHER" id="PTHR34138">
    <property type="entry name" value="CELL SHAPE-DETERMINING PROTEIN MREC"/>
    <property type="match status" value="1"/>
</dbReference>
<sequence>MFSRRMLVIVGIAGMLIVSLVFFAVTGRRATYPVSGGGVGMLVVAPIQEMVTGSARFVRNTWRRYFALVSVAHENERLTDALAREIAENNRYREMELSSRRLRELLNFYETVDVKSFAAEVVARDPSGWFNTVIIDKGSTHGVRRSMPVVVDEGIVGQVVDTSRYYAKVLLIIDPNSSVDGLCQRTRARGVVKGTIHERCDFMYVLRKDDVRVGDSVISSGLDGIYPKGLPIGRVSAVVKRNAGIFQTVEVDPYVDFGKLEEVLVILNAPRHEFQDM</sequence>
<dbReference type="Proteomes" id="UP000008561">
    <property type="component" value="Chromosome"/>
</dbReference>
<reference evidence="7 8" key="1">
    <citation type="submission" date="2007-10" db="EMBL/GenBank/DDBJ databases">
        <title>Complete sequence of Desulfococcus oleovorans Hxd3.</title>
        <authorList>
            <consortium name="US DOE Joint Genome Institute"/>
            <person name="Copeland A."/>
            <person name="Lucas S."/>
            <person name="Lapidus A."/>
            <person name="Barry K."/>
            <person name="Glavina del Rio T."/>
            <person name="Dalin E."/>
            <person name="Tice H."/>
            <person name="Pitluck S."/>
            <person name="Kiss H."/>
            <person name="Brettin T."/>
            <person name="Bruce D."/>
            <person name="Detter J.C."/>
            <person name="Han C."/>
            <person name="Schmutz J."/>
            <person name="Larimer F."/>
            <person name="Land M."/>
            <person name="Hauser L."/>
            <person name="Kyrpides N."/>
            <person name="Kim E."/>
            <person name="Wawrik B."/>
            <person name="Richardson P."/>
        </authorList>
    </citation>
    <scope>NUCLEOTIDE SEQUENCE [LARGE SCALE GENOMIC DNA]</scope>
    <source>
        <strain evidence="8">DSM 6200 / JCM 39069 / Hxd3</strain>
    </source>
</reference>
<dbReference type="PANTHER" id="PTHR34138:SF1">
    <property type="entry name" value="CELL SHAPE-DETERMINING PROTEIN MREC"/>
    <property type="match status" value="1"/>
</dbReference>
<organism evidence="7 8">
    <name type="scientific">Desulfosudis oleivorans (strain DSM 6200 / JCM 39069 / Hxd3)</name>
    <name type="common">Desulfococcus oleovorans</name>
    <dbReference type="NCBI Taxonomy" id="96561"/>
    <lineage>
        <taxon>Bacteria</taxon>
        <taxon>Pseudomonadati</taxon>
        <taxon>Thermodesulfobacteriota</taxon>
        <taxon>Desulfobacteria</taxon>
        <taxon>Desulfobacterales</taxon>
        <taxon>Desulfosudaceae</taxon>
        <taxon>Desulfosudis</taxon>
    </lineage>
</organism>
<dbReference type="OrthoDB" id="9808025at2"/>
<comment type="function">
    <text evidence="5">Involved in formation and maintenance of cell shape.</text>
</comment>
<dbReference type="PIRSF" id="PIRSF038471">
    <property type="entry name" value="MreC"/>
    <property type="match status" value="1"/>
</dbReference>
<feature type="domain" description="Rod shape-determining protein MreC beta-barrel core" evidence="6">
    <location>
        <begin position="121"/>
        <end position="266"/>
    </location>
</feature>
<dbReference type="AlphaFoldDB" id="A8ZU91"/>
<protein>
    <recommendedName>
        <fullName evidence="2 5">Cell shape-determining protein MreC</fullName>
    </recommendedName>
    <alternativeName>
        <fullName evidence="4 5">Cell shape protein MreC</fullName>
    </alternativeName>
</protein>
<dbReference type="InterPro" id="IPR042175">
    <property type="entry name" value="Cell/Rod_MreC_2"/>
</dbReference>
<dbReference type="Pfam" id="PF04085">
    <property type="entry name" value="MreC"/>
    <property type="match status" value="1"/>
</dbReference>
<dbReference type="RefSeq" id="WP_012174022.1">
    <property type="nucleotide sequence ID" value="NC_009943.1"/>
</dbReference>
<evidence type="ECO:0000313" key="8">
    <source>
        <dbReference type="Proteomes" id="UP000008561"/>
    </source>
</evidence>
<accession>A8ZU91</accession>